<keyword evidence="2" id="KW-1185">Reference proteome</keyword>
<accession>A0A391NNH8</accession>
<dbReference type="EMBL" id="BDIP01002542">
    <property type="protein sequence ID" value="GCA63175.1"/>
    <property type="molecule type" value="Genomic_DNA"/>
</dbReference>
<evidence type="ECO:0000313" key="2">
    <source>
        <dbReference type="Proteomes" id="UP000265618"/>
    </source>
</evidence>
<sequence>MILPIHIDSLGTVTDLDLECVQADIAVIQARLKHPRLTAEQRVTLESDMESLQALLARMQRKRDMG</sequence>
<evidence type="ECO:0000313" key="1">
    <source>
        <dbReference type="EMBL" id="GCA63175.1"/>
    </source>
</evidence>
<protein>
    <submittedName>
        <fullName evidence="1">Uncharacterized protein</fullName>
    </submittedName>
</protein>
<comment type="caution">
    <text evidence="1">The sequence shown here is derived from an EMBL/GenBank/DDBJ whole genome shotgun (WGS) entry which is preliminary data.</text>
</comment>
<proteinExistence type="predicted"/>
<dbReference type="AlphaFoldDB" id="A0A391NNH8"/>
<reference evidence="1 2" key="1">
    <citation type="journal article" date="2018" name="PLoS ONE">
        <title>The draft genome of Kipferlia bialata reveals reductive genome evolution in fornicate parasites.</title>
        <authorList>
            <person name="Tanifuji G."/>
            <person name="Takabayashi S."/>
            <person name="Kume K."/>
            <person name="Takagi M."/>
            <person name="Nakayama T."/>
            <person name="Kamikawa R."/>
            <person name="Inagaki Y."/>
            <person name="Hashimoto T."/>
        </authorList>
    </citation>
    <scope>NUCLEOTIDE SEQUENCE [LARGE SCALE GENOMIC DNA]</scope>
    <source>
        <strain evidence="1">NY0173</strain>
    </source>
</reference>
<organism evidence="1 2">
    <name type="scientific">Kipferlia bialata</name>
    <dbReference type="NCBI Taxonomy" id="797122"/>
    <lineage>
        <taxon>Eukaryota</taxon>
        <taxon>Metamonada</taxon>
        <taxon>Carpediemonas-like organisms</taxon>
        <taxon>Kipferlia</taxon>
    </lineage>
</organism>
<dbReference type="Proteomes" id="UP000265618">
    <property type="component" value="Unassembled WGS sequence"/>
</dbReference>
<gene>
    <name evidence="1" type="ORF">KIPB_008313</name>
</gene>
<name>A0A391NNH8_9EUKA</name>